<dbReference type="AlphaFoldDB" id="A0AAX4PCW3"/>
<dbReference type="InterPro" id="IPR027413">
    <property type="entry name" value="GROEL-like_equatorial_sf"/>
</dbReference>
<organism evidence="1 2">
    <name type="scientific">Chloropicon roscoffensis</name>
    <dbReference type="NCBI Taxonomy" id="1461544"/>
    <lineage>
        <taxon>Eukaryota</taxon>
        <taxon>Viridiplantae</taxon>
        <taxon>Chlorophyta</taxon>
        <taxon>Chloropicophyceae</taxon>
        <taxon>Chloropicales</taxon>
        <taxon>Chloropicaceae</taxon>
        <taxon>Chloropicon</taxon>
    </lineage>
</organism>
<sequence>MEEAVASGLLRSLSSFLGPPRRRGSKFVGSGTAGGEETFELTRDALKVLECVAPQGLASTVFGGVARELSRESFGSGVTWAVALALSLHSKLRRELPYDVLSHFSVHDVKACVTETGDFCLEVARGCRSRLEEIEVFRRGGPSLAPKDLPSAATPEGDVSWFFDEDSPQANSNASLLPVDALVAVLCQTLYEGRRRDQGNSSGVVERLAKQCLAQLLLPAEGLELGDFARRKLGANWADECLEVVEVSGPGEGCSFSAQGFLFHISKWSEVLTATAHLLSHEICCDSGPTEPKYEKVRAVLLAGNLSPADLEIGAFNDAERRETWQCTGSTKSLLQEKDEAFSSFKKYCERYLRGKYGISMLLIEGSLDPRIETELISQGIVSVSGLGAPALYKLSKCAESFVLADFFSVEDRHLGDLEACVVKTQGLASPCASSFIADSKRKPNSRDRDLHFLALRAGDGDRRVGRGDDIYLTLFVSSSLGSRCDTLVSEVRKLISRALLCVAHGFLPGTGAFENLVAEELRKRHRACDGSTQVLQSLVTRSFILAFEEVLDLSLERRKGKAKELLHFDGFHERICGIRRALEIVVTLLSTDMILVNKARA</sequence>
<proteinExistence type="predicted"/>
<dbReference type="EMBL" id="CP151508">
    <property type="protein sequence ID" value="WZN63842.1"/>
    <property type="molecule type" value="Genomic_DNA"/>
</dbReference>
<name>A0AAX4PCW3_9CHLO</name>
<reference evidence="1 2" key="1">
    <citation type="submission" date="2024-03" db="EMBL/GenBank/DDBJ databases">
        <title>Complete genome sequence of the green alga Chloropicon roscoffensis RCC1871.</title>
        <authorList>
            <person name="Lemieux C."/>
            <person name="Pombert J.-F."/>
            <person name="Otis C."/>
            <person name="Turmel M."/>
        </authorList>
    </citation>
    <scope>NUCLEOTIDE SEQUENCE [LARGE SCALE GENOMIC DNA]</scope>
    <source>
        <strain evidence="1 2">RCC1871</strain>
    </source>
</reference>
<keyword evidence="2" id="KW-1185">Reference proteome</keyword>
<evidence type="ECO:0000313" key="1">
    <source>
        <dbReference type="EMBL" id="WZN63842.1"/>
    </source>
</evidence>
<dbReference type="Proteomes" id="UP001472866">
    <property type="component" value="Chromosome 08"/>
</dbReference>
<accession>A0AAX4PCW3</accession>
<protein>
    <submittedName>
        <fullName evidence="1">Uncharacterized protein</fullName>
    </submittedName>
</protein>
<dbReference type="SUPFAM" id="SSF48592">
    <property type="entry name" value="GroEL equatorial domain-like"/>
    <property type="match status" value="1"/>
</dbReference>
<evidence type="ECO:0000313" key="2">
    <source>
        <dbReference type="Proteomes" id="UP001472866"/>
    </source>
</evidence>
<gene>
    <name evidence="1" type="ORF">HKI87_08g53950</name>
</gene>